<name>A0A382DXY0_9ZZZZ</name>
<organism evidence="1">
    <name type="scientific">marine metagenome</name>
    <dbReference type="NCBI Taxonomy" id="408172"/>
    <lineage>
        <taxon>unclassified sequences</taxon>
        <taxon>metagenomes</taxon>
        <taxon>ecological metagenomes</taxon>
    </lineage>
</organism>
<dbReference type="PROSITE" id="PS51257">
    <property type="entry name" value="PROKAR_LIPOPROTEIN"/>
    <property type="match status" value="1"/>
</dbReference>
<reference evidence="1" key="1">
    <citation type="submission" date="2018-05" db="EMBL/GenBank/DDBJ databases">
        <authorList>
            <person name="Lanie J.A."/>
            <person name="Ng W.-L."/>
            <person name="Kazmierczak K.M."/>
            <person name="Andrzejewski T.M."/>
            <person name="Davidsen T.M."/>
            <person name="Wayne K.J."/>
            <person name="Tettelin H."/>
            <person name="Glass J.I."/>
            <person name="Rusch D."/>
            <person name="Podicherti R."/>
            <person name="Tsui H.-C.T."/>
            <person name="Winkler M.E."/>
        </authorList>
    </citation>
    <scope>NUCLEOTIDE SEQUENCE</scope>
</reference>
<dbReference type="AlphaFoldDB" id="A0A382DXY0"/>
<evidence type="ECO:0000313" key="1">
    <source>
        <dbReference type="EMBL" id="SVB42417.1"/>
    </source>
</evidence>
<dbReference type="Pfam" id="PF07396">
    <property type="entry name" value="Porin_O_P"/>
    <property type="match status" value="1"/>
</dbReference>
<proteinExistence type="predicted"/>
<dbReference type="EMBL" id="UINC01041314">
    <property type="protein sequence ID" value="SVB42417.1"/>
    <property type="molecule type" value="Genomic_DNA"/>
</dbReference>
<dbReference type="Gene3D" id="2.40.160.10">
    <property type="entry name" value="Porin"/>
    <property type="match status" value="1"/>
</dbReference>
<accession>A0A382DXY0</accession>
<dbReference type="InterPro" id="IPR023614">
    <property type="entry name" value="Porin_dom_sf"/>
</dbReference>
<dbReference type="SUPFAM" id="SSF56935">
    <property type="entry name" value="Porins"/>
    <property type="match status" value="1"/>
</dbReference>
<dbReference type="InterPro" id="IPR010870">
    <property type="entry name" value="Porin_O/P"/>
</dbReference>
<protein>
    <submittedName>
        <fullName evidence="1">Uncharacterized protein</fullName>
    </submittedName>
</protein>
<sequence>MNMKTIVILLTIILGCSCLSLHGADQALLDLLVKKGLLTQGEAGTLSKEVPGASQPDADQALVDLLVKKGHLTQAESDVLAKRAPKVIVEPKEKKADMFSESALEVLAKPKGKKATELKFSGRIQSQWDGIESDEAGEDRNHFYFRRIYLGSHAKLGENWGGDVVLDFAASPNSEGSGKADQVFIHGASAWYQVSDALRIDFGQLKVPFGMEETASSAKTKAIERSAVNRQFADNLKFHARHMGLFAKGTLGETGLSYGAAIVNSGQNHNSKDSFLKDGLYGYEANEFAYFGRLAYTNDASPISYTLGVAAGVQPNDATKADETTAYNPFGNVGYGAFNLDAEYMLGEVDATGGEHEHDGFAVQASYAIGNALKGTWELVYRYSEVEGAGDPDLVSAKEIIRRANISDDYLSVDELEQHYIGLNYLFKGHDAKLMLGYEMNKAQDATLGDRDFDGPRARLQILF</sequence>
<gene>
    <name evidence="1" type="ORF">METZ01_LOCUS195271</name>
</gene>